<reference evidence="2 3" key="1">
    <citation type="journal article" date="2023" name="Hortic Res">
        <title>Pangenome of water caltrop reveals structural variations and asymmetric subgenome divergence after allopolyploidization.</title>
        <authorList>
            <person name="Zhang X."/>
            <person name="Chen Y."/>
            <person name="Wang L."/>
            <person name="Yuan Y."/>
            <person name="Fang M."/>
            <person name="Shi L."/>
            <person name="Lu R."/>
            <person name="Comes H.P."/>
            <person name="Ma Y."/>
            <person name="Chen Y."/>
            <person name="Huang G."/>
            <person name="Zhou Y."/>
            <person name="Zheng Z."/>
            <person name="Qiu Y."/>
        </authorList>
    </citation>
    <scope>NUCLEOTIDE SEQUENCE [LARGE SCALE GENOMIC DNA]</scope>
    <source>
        <tissue evidence="2">Roots</tissue>
    </source>
</reference>
<dbReference type="PANTHER" id="PTHR46119">
    <property type="entry name" value="OS08G0405700 PROTEIN"/>
    <property type="match status" value="1"/>
</dbReference>
<dbReference type="PANTHER" id="PTHR46119:SF11">
    <property type="entry name" value="HEAVY METAL TRANSPORT_DETOXIFICATION SUPERFAMILY PROTEIN"/>
    <property type="match status" value="1"/>
</dbReference>
<dbReference type="EMBL" id="JAXIOK010000010">
    <property type="protein sequence ID" value="KAK4760715.1"/>
    <property type="molecule type" value="Genomic_DNA"/>
</dbReference>
<name>A0AAN7QBZ8_9MYRT</name>
<dbReference type="Pfam" id="PF00403">
    <property type="entry name" value="HMA"/>
    <property type="match status" value="1"/>
</dbReference>
<proteinExistence type="predicted"/>
<dbReference type="PROSITE" id="PS50846">
    <property type="entry name" value="HMA_2"/>
    <property type="match status" value="1"/>
</dbReference>
<dbReference type="InterPro" id="IPR006121">
    <property type="entry name" value="HMA_dom"/>
</dbReference>
<feature type="domain" description="HMA" evidence="1">
    <location>
        <begin position="66"/>
        <end position="132"/>
    </location>
</feature>
<evidence type="ECO:0000313" key="3">
    <source>
        <dbReference type="Proteomes" id="UP001345219"/>
    </source>
</evidence>
<gene>
    <name evidence="2" type="ORF">SAY87_005608</name>
</gene>
<evidence type="ECO:0000313" key="2">
    <source>
        <dbReference type="EMBL" id="KAK4760715.1"/>
    </source>
</evidence>
<dbReference type="Proteomes" id="UP001345219">
    <property type="component" value="Chromosome 5"/>
</dbReference>
<organism evidence="2 3">
    <name type="scientific">Trapa incisa</name>
    <dbReference type="NCBI Taxonomy" id="236973"/>
    <lineage>
        <taxon>Eukaryota</taxon>
        <taxon>Viridiplantae</taxon>
        <taxon>Streptophyta</taxon>
        <taxon>Embryophyta</taxon>
        <taxon>Tracheophyta</taxon>
        <taxon>Spermatophyta</taxon>
        <taxon>Magnoliopsida</taxon>
        <taxon>eudicotyledons</taxon>
        <taxon>Gunneridae</taxon>
        <taxon>Pentapetalae</taxon>
        <taxon>rosids</taxon>
        <taxon>malvids</taxon>
        <taxon>Myrtales</taxon>
        <taxon>Lythraceae</taxon>
        <taxon>Trapa</taxon>
    </lineage>
</organism>
<dbReference type="GO" id="GO:0046872">
    <property type="term" value="F:metal ion binding"/>
    <property type="evidence" value="ECO:0007669"/>
    <property type="project" value="InterPro"/>
</dbReference>
<dbReference type="InterPro" id="IPR036163">
    <property type="entry name" value="HMA_dom_sf"/>
</dbReference>
<accession>A0AAN7QBZ8</accession>
<evidence type="ECO:0000259" key="1">
    <source>
        <dbReference type="PROSITE" id="PS50846"/>
    </source>
</evidence>
<dbReference type="InterPro" id="IPR044526">
    <property type="entry name" value="NAKR1-3"/>
</dbReference>
<dbReference type="Gene3D" id="3.30.70.100">
    <property type="match status" value="1"/>
</dbReference>
<protein>
    <recommendedName>
        <fullName evidence="1">HMA domain-containing protein</fullName>
    </recommendedName>
</protein>
<comment type="caution">
    <text evidence="2">The sequence shown here is derived from an EMBL/GenBank/DDBJ whole genome shotgun (WGS) entry which is preliminary data.</text>
</comment>
<dbReference type="CDD" id="cd00371">
    <property type="entry name" value="HMA"/>
    <property type="match status" value="1"/>
</dbReference>
<dbReference type="SUPFAM" id="SSF55008">
    <property type="entry name" value="HMA, heavy metal-associated domain"/>
    <property type="match status" value="1"/>
</dbReference>
<keyword evidence="3" id="KW-1185">Reference proteome</keyword>
<dbReference type="AlphaFoldDB" id="A0AAN7QBZ8"/>
<sequence>MGKMMGVMKMLECFSMSSSVCFCMNSFDEEGTEKFPLMEIESNGGQKKGGDDAAAEKQTLAFHMKPKVVMLRVSIHCHGCARKVEKHISKMDGVTSYKIDLDSKMVMVIGDVIPFEVLESVSKVKNAELWIPAHDEEPPFTIRI</sequence>